<keyword evidence="2" id="KW-1185">Reference proteome</keyword>
<reference evidence="1" key="1">
    <citation type="submission" date="2022-08" db="EMBL/GenBank/DDBJ databases">
        <title>Genome Sequence of Lecanicillium fungicola.</title>
        <authorList>
            <person name="Buettner E."/>
        </authorList>
    </citation>
    <scope>NUCLEOTIDE SEQUENCE</scope>
    <source>
        <strain evidence="1">Babe33</strain>
    </source>
</reference>
<evidence type="ECO:0000313" key="2">
    <source>
        <dbReference type="Proteomes" id="UP001143910"/>
    </source>
</evidence>
<proteinExistence type="predicted"/>
<protein>
    <submittedName>
        <fullName evidence="1">Uncharacterized protein</fullName>
    </submittedName>
</protein>
<dbReference type="Proteomes" id="UP001143910">
    <property type="component" value="Unassembled WGS sequence"/>
</dbReference>
<organism evidence="1 2">
    <name type="scientific">Zarea fungicola</name>
    <dbReference type="NCBI Taxonomy" id="93591"/>
    <lineage>
        <taxon>Eukaryota</taxon>
        <taxon>Fungi</taxon>
        <taxon>Dikarya</taxon>
        <taxon>Ascomycota</taxon>
        <taxon>Pezizomycotina</taxon>
        <taxon>Sordariomycetes</taxon>
        <taxon>Hypocreomycetidae</taxon>
        <taxon>Hypocreales</taxon>
        <taxon>Cordycipitaceae</taxon>
        <taxon>Zarea</taxon>
    </lineage>
</organism>
<dbReference type="EMBL" id="JANJQO010001368">
    <property type="protein sequence ID" value="KAJ2971295.1"/>
    <property type="molecule type" value="Genomic_DNA"/>
</dbReference>
<gene>
    <name evidence="1" type="ORF">NQ176_g7763</name>
</gene>
<accession>A0ACC1MWC3</accession>
<name>A0ACC1MWC3_9HYPO</name>
<sequence>MAALPSYQEATTRGDWLKLSCPFIDASDFYALCLVNRHFWDVFAPRLWVDILTAVRHRGLHPDDDLAWWLGFAFIKLGNIRLSTRRLVRILDLRNFAKDCYQFATDQNARFLHSLHLALKLLPEVNALLLDNHTEIDPNSLVSLTKTHSSPLLLSISHCSTQLPGTFFTSPSLQKLVYLDVSNLPGSVVPLIKQRLLPHLRILKLASRELDDATLIGLLQSYRLRLWSLDISHNRLTDGSVQPLVESCFPMTSLRSPIHFQVEGRLSATEHGTTSNGPFVFIDESQSSASFCNPERYQLDAPTYNAQPYTLHNQRQVFRSDGRSSIRSDSADGASLVLSHQSTHYDVEDTYRNSRGITHLDLSYNQISASGIERLIRTSNGQIERFACDSMPLVPLRSPALEFWPGSASLRGIVGMAHMFRPVYSPNLQSLRIHHSLVTNIPSLSADGLSSFTRLYLAETSIRARVDQAYPQRFMPDMNPRLSSLTLTCIPRRSSGPLTERLLNFLKLLSIQERAIEDVRRSTQVSWRWSGMLRGLRHLRLEFEPDTLGDGASTSEDVDPEQLMNSGERGFSFFEQENRHFTRSTPDTKSRNAGHPSADDAGNTIITSDEQGGGVEKSARDNLEAITYHDEWNGVNYAVQVWAGPVQPHANPIVNVYRRLVLNHDSLRKDVGPVSPSQVIAGAPDRSYIFHAAWRATIMPPGELTVPAPADVTGMQDVLELLKKQRAAGRVKYTDLQNKRTDTTLRVALGAPHFFWTGSLEVST</sequence>
<evidence type="ECO:0000313" key="1">
    <source>
        <dbReference type="EMBL" id="KAJ2971295.1"/>
    </source>
</evidence>
<comment type="caution">
    <text evidence="1">The sequence shown here is derived from an EMBL/GenBank/DDBJ whole genome shotgun (WGS) entry which is preliminary data.</text>
</comment>